<proteinExistence type="predicted"/>
<feature type="region of interest" description="Disordered" evidence="1">
    <location>
        <begin position="1"/>
        <end position="44"/>
    </location>
</feature>
<dbReference type="EMBL" id="CADCUV010000117">
    <property type="protein sequence ID" value="CAA9420884.1"/>
    <property type="molecule type" value="Genomic_DNA"/>
</dbReference>
<dbReference type="AlphaFoldDB" id="A0A6J4PQI6"/>
<feature type="compositionally biased region" description="Basic and acidic residues" evidence="1">
    <location>
        <begin position="1"/>
        <end position="23"/>
    </location>
</feature>
<organism evidence="2">
    <name type="scientific">uncultured Rubrobacteraceae bacterium</name>
    <dbReference type="NCBI Taxonomy" id="349277"/>
    <lineage>
        <taxon>Bacteria</taxon>
        <taxon>Bacillati</taxon>
        <taxon>Actinomycetota</taxon>
        <taxon>Rubrobacteria</taxon>
        <taxon>Rubrobacterales</taxon>
        <taxon>Rubrobacteraceae</taxon>
        <taxon>environmental samples</taxon>
    </lineage>
</organism>
<accession>A0A6J4PQI6</accession>
<gene>
    <name evidence="2" type="ORF">AVDCRST_MAG22-2551</name>
</gene>
<evidence type="ECO:0000313" key="2">
    <source>
        <dbReference type="EMBL" id="CAA9420884.1"/>
    </source>
</evidence>
<reference evidence="2" key="1">
    <citation type="submission" date="2020-02" db="EMBL/GenBank/DDBJ databases">
        <authorList>
            <person name="Meier V. D."/>
        </authorList>
    </citation>
    <scope>NUCLEOTIDE SEQUENCE</scope>
    <source>
        <strain evidence="2">AVDCRST_MAG22</strain>
    </source>
</reference>
<sequence length="44" mass="4861">MLATRGDPKPGRDEPPFRRRGGGDHAFGPLARPPSRPQEVVPRE</sequence>
<evidence type="ECO:0000256" key="1">
    <source>
        <dbReference type="SAM" id="MobiDB-lite"/>
    </source>
</evidence>
<name>A0A6J4PQI6_9ACTN</name>
<protein>
    <submittedName>
        <fullName evidence="2">Uncharacterized protein</fullName>
    </submittedName>
</protein>